<evidence type="ECO:0000256" key="4">
    <source>
        <dbReference type="ARBA" id="ARBA00023251"/>
    </source>
</evidence>
<dbReference type="Proteomes" id="UP000054093">
    <property type="component" value="Unassembled WGS sequence"/>
</dbReference>
<organism evidence="5 6">
    <name type="scientific">Helicobacter suis HS5</name>
    <dbReference type="NCBI Taxonomy" id="710394"/>
    <lineage>
        <taxon>Bacteria</taxon>
        <taxon>Pseudomonadati</taxon>
        <taxon>Campylobacterota</taxon>
        <taxon>Epsilonproteobacteria</taxon>
        <taxon>Campylobacterales</taxon>
        <taxon>Helicobacteraceae</taxon>
        <taxon>Helicobacter</taxon>
    </lineage>
</organism>
<evidence type="ECO:0000313" key="5">
    <source>
        <dbReference type="EMBL" id="EFX42322.1"/>
    </source>
</evidence>
<name>E7G2T6_9HELI</name>
<dbReference type="EC" id="3.5.2.6" evidence="2"/>
<dbReference type="PANTHER" id="PTHR43628">
    <property type="entry name" value="ACTIVATOR OF C KINASE PROTEIN 1-RELATED"/>
    <property type="match status" value="1"/>
</dbReference>
<dbReference type="Gene3D" id="1.25.40.10">
    <property type="entry name" value="Tetratricopeptide repeat domain"/>
    <property type="match status" value="3"/>
</dbReference>
<dbReference type="GO" id="GO:0046677">
    <property type="term" value="P:response to antibiotic"/>
    <property type="evidence" value="ECO:0007669"/>
    <property type="project" value="UniProtKB-KW"/>
</dbReference>
<proteinExistence type="predicted"/>
<evidence type="ECO:0000256" key="1">
    <source>
        <dbReference type="ARBA" id="ARBA00001526"/>
    </source>
</evidence>
<gene>
    <name evidence="5" type="ORF">HSUHS5_0230</name>
</gene>
<reference evidence="5 6" key="1">
    <citation type="journal article" date="2011" name="Vet. Res.">
        <title>Genome sequence of Helicobacter suis supports its role in gastric pathology.</title>
        <authorList>
            <person name="Vermoote M."/>
            <person name="Vandekerckhove T.T."/>
            <person name="Flahou B."/>
            <person name="Pasmans F."/>
            <person name="Smet A."/>
            <person name="De Groote D."/>
            <person name="Van Criekinge W."/>
            <person name="Ducatelle R."/>
            <person name="Haesebrouck F."/>
        </authorList>
    </citation>
    <scope>NUCLEOTIDE SEQUENCE [LARGE SCALE GENOMIC DNA]</scope>
    <source>
        <strain evidence="5 6">HS5</strain>
    </source>
</reference>
<dbReference type="InterPro" id="IPR011990">
    <property type="entry name" value="TPR-like_helical_dom_sf"/>
</dbReference>
<evidence type="ECO:0000256" key="2">
    <source>
        <dbReference type="ARBA" id="ARBA00012865"/>
    </source>
</evidence>
<dbReference type="SUPFAM" id="SSF81901">
    <property type="entry name" value="HCP-like"/>
    <property type="match status" value="2"/>
</dbReference>
<dbReference type="PANTHER" id="PTHR43628:SF1">
    <property type="entry name" value="CHITIN SYNTHASE REGULATORY FACTOR 2-RELATED"/>
    <property type="match status" value="1"/>
</dbReference>
<keyword evidence="3" id="KW-1015">Disulfide bond</keyword>
<dbReference type="GO" id="GO:0008800">
    <property type="term" value="F:beta-lactamase activity"/>
    <property type="evidence" value="ECO:0007669"/>
    <property type="project" value="UniProtKB-EC"/>
</dbReference>
<dbReference type="Pfam" id="PF08238">
    <property type="entry name" value="Sel1"/>
    <property type="match status" value="6"/>
</dbReference>
<evidence type="ECO:0000313" key="6">
    <source>
        <dbReference type="Proteomes" id="UP000054093"/>
    </source>
</evidence>
<protein>
    <recommendedName>
        <fullName evidence="2">beta-lactamase</fullName>
        <ecNumber evidence="2">3.5.2.6</ecNumber>
    </recommendedName>
</protein>
<dbReference type="InterPro" id="IPR006597">
    <property type="entry name" value="Sel1-like"/>
</dbReference>
<dbReference type="EMBL" id="ADHO01000038">
    <property type="protein sequence ID" value="EFX42322.1"/>
    <property type="molecule type" value="Genomic_DNA"/>
</dbReference>
<evidence type="ECO:0000256" key="3">
    <source>
        <dbReference type="ARBA" id="ARBA00023157"/>
    </source>
</evidence>
<dbReference type="SMART" id="SM00671">
    <property type="entry name" value="SEL1"/>
    <property type="match status" value="5"/>
</dbReference>
<comment type="catalytic activity">
    <reaction evidence="1">
        <text>a beta-lactam + H2O = a substituted beta-amino acid</text>
        <dbReference type="Rhea" id="RHEA:20401"/>
        <dbReference type="ChEBI" id="CHEBI:15377"/>
        <dbReference type="ChEBI" id="CHEBI:35627"/>
        <dbReference type="ChEBI" id="CHEBI:140347"/>
        <dbReference type="EC" id="3.5.2.6"/>
    </reaction>
</comment>
<sequence>MLVGISLRAGDVSTFIATEKASALVQEGMADQSQGRYKQAYQAYKAAHDKKEDLGAALLATLLYQGLGVKADPFEAKTLFESVLRNGKDYTTILVAHLGLADMISKGIGMNKDPKKALKMYRAILLKDIHASASGTVLAGTAHATQDDPIWGTGILLGMGLLSLPFFHTIDLKHLNVRAFNQVPIRKHFTGITLYRIGMAYKEGIGTKVKPKKAIKFLEKAVEFGNEEAMKPFRVFALKALAVVSNTKVKLKKSFYFKESQTMLKSVLRVALVGALCLGGVQAKGEGDQYFSMGKKAFEHKDYYKALEYLQKAADMGNVAAYSMLGGMYFNGEGVGKDYQKALEYSQKAAKAGVAEAYFNLGVMYYQGKV</sequence>
<accession>E7G2T6</accession>
<comment type="caution">
    <text evidence="5">The sequence shown here is derived from an EMBL/GenBank/DDBJ whole genome shotgun (WGS) entry which is preliminary data.</text>
</comment>
<keyword evidence="4" id="KW-0046">Antibiotic resistance</keyword>
<dbReference type="AlphaFoldDB" id="E7G2T6"/>
<dbReference type="InterPro" id="IPR052945">
    <property type="entry name" value="Mitotic_Regulator"/>
</dbReference>